<reference evidence="9" key="1">
    <citation type="journal article" date="2019" name="Int. J. Syst. Evol. Microbiol.">
        <title>The Global Catalogue of Microorganisms (GCM) 10K type strain sequencing project: providing services to taxonomists for standard genome sequencing and annotation.</title>
        <authorList>
            <consortium name="The Broad Institute Genomics Platform"/>
            <consortium name="The Broad Institute Genome Sequencing Center for Infectious Disease"/>
            <person name="Wu L."/>
            <person name="Ma J."/>
        </authorList>
    </citation>
    <scope>NUCLEOTIDE SEQUENCE [LARGE SCALE GENOMIC DNA]</scope>
    <source>
        <strain evidence="9">CGMCC 4.7241</strain>
    </source>
</reference>
<dbReference type="CDD" id="cd04791">
    <property type="entry name" value="LanC_SerThrkinase"/>
    <property type="match status" value="1"/>
</dbReference>
<dbReference type="NCBIfam" id="NF038150">
    <property type="entry name" value="lanthi_synth_IV"/>
    <property type="match status" value="1"/>
</dbReference>
<dbReference type="PANTHER" id="PTHR43289">
    <property type="entry name" value="MITOGEN-ACTIVATED PROTEIN KINASE KINASE KINASE 20-RELATED"/>
    <property type="match status" value="1"/>
</dbReference>
<name>A0ABV7YK18_9ACTN</name>
<gene>
    <name evidence="8" type="primary">lanL</name>
    <name evidence="8" type="ORF">ACFOUW_29145</name>
</gene>
<dbReference type="SMART" id="SM00220">
    <property type="entry name" value="S_TKc"/>
    <property type="match status" value="1"/>
</dbReference>
<dbReference type="InterPro" id="IPR057929">
    <property type="entry name" value="RamC_N"/>
</dbReference>
<dbReference type="Pfam" id="PF25816">
    <property type="entry name" value="RamC_N"/>
    <property type="match status" value="1"/>
</dbReference>
<evidence type="ECO:0000259" key="7">
    <source>
        <dbReference type="PROSITE" id="PS50011"/>
    </source>
</evidence>
<evidence type="ECO:0000256" key="2">
    <source>
        <dbReference type="ARBA" id="ARBA00022527"/>
    </source>
</evidence>
<dbReference type="InterPro" id="IPR058053">
    <property type="entry name" value="RamC_C"/>
</dbReference>
<evidence type="ECO:0000313" key="9">
    <source>
        <dbReference type="Proteomes" id="UP001595699"/>
    </source>
</evidence>
<proteinExistence type="predicted"/>
<accession>A0ABV7YK18</accession>
<keyword evidence="2" id="KW-0723">Serine/threonine-protein kinase</keyword>
<dbReference type="Pfam" id="PF05147">
    <property type="entry name" value="LANC_like"/>
    <property type="match status" value="1"/>
</dbReference>
<keyword evidence="9" id="KW-1185">Reference proteome</keyword>
<evidence type="ECO:0000256" key="1">
    <source>
        <dbReference type="ARBA" id="ARBA00012513"/>
    </source>
</evidence>
<evidence type="ECO:0000256" key="5">
    <source>
        <dbReference type="ARBA" id="ARBA00022777"/>
    </source>
</evidence>
<keyword evidence="6" id="KW-0067">ATP-binding</keyword>
<dbReference type="Gene3D" id="1.10.510.10">
    <property type="entry name" value="Transferase(Phosphotransferase) domain 1"/>
    <property type="match status" value="1"/>
</dbReference>
<dbReference type="SUPFAM" id="SSF56112">
    <property type="entry name" value="Protein kinase-like (PK-like)"/>
    <property type="match status" value="1"/>
</dbReference>
<dbReference type="PROSITE" id="PS50011">
    <property type="entry name" value="PROTEIN_KINASE_DOM"/>
    <property type="match status" value="1"/>
</dbReference>
<dbReference type="Gene3D" id="1.50.10.20">
    <property type="match status" value="1"/>
</dbReference>
<evidence type="ECO:0000256" key="3">
    <source>
        <dbReference type="ARBA" id="ARBA00022679"/>
    </source>
</evidence>
<organism evidence="8 9">
    <name type="scientific">Tenggerimyces flavus</name>
    <dbReference type="NCBI Taxonomy" id="1708749"/>
    <lineage>
        <taxon>Bacteria</taxon>
        <taxon>Bacillati</taxon>
        <taxon>Actinomycetota</taxon>
        <taxon>Actinomycetes</taxon>
        <taxon>Propionibacteriales</taxon>
        <taxon>Nocardioidaceae</taxon>
        <taxon>Tenggerimyces</taxon>
    </lineage>
</organism>
<dbReference type="InterPro" id="IPR011009">
    <property type="entry name" value="Kinase-like_dom_sf"/>
</dbReference>
<dbReference type="InterPro" id="IPR007822">
    <property type="entry name" value="LANC-like"/>
</dbReference>
<keyword evidence="5" id="KW-0418">Kinase</keyword>
<sequence length="892" mass="95683">MGDGERHQPLDLTDRVRSLLVPFDAWRLRPGSPWVAAIPARMTVPAQGWKLHLSATPASVEQVLDSVVPDLARDGVAFKFAASVDIVRWLTSRECGRAEFGKVVTVYPANDADAAALAARLHERTAGLAGPRIMSDRPIQPGSVVHYRYGGFGSRRRLDHDGIYRELLVTPDGSELVDPREAWFVPPTWAPNPFDEAAESPTEQEKKAVLLGDRYVVRQAFRHSPKGGVYLASDRDTGTEAVVKHARAHAEADLAGRDARDRLRHEARMLRWLETYVPVPTVLNLFEQDGDLFMAERRLAGEPLRRWVRVHASGAPGVPAAKAVPMAQELTALVRTVHGAGLVLRDLSPTNVLVAPDGTAQLVDLEAAAPAGTFARRTGTPSYRAPELVAGPDDVRTDPAEDLFSLGMLLFLLATGNDPLLPPGERATSDRLRDWLATVAPHSETARLLVPTIVGLTVERPSDRLDLASVQRQLAAAAERFVVPLPVAALLPDADRLVDDGLAHLVATMTPDDGRLWPTGGFGGQTDPGNVQHGAAGILSVLLRAQATPGVSGAARKAANWLAARPDEDPFLPGLYFGRAGSAWVLADAGHALDEPQLAERAGRIAERLPVAWPNPDVAHGLAGAGLTMLHVAHRTGRKDLLKRAGLAADQLLDVAKRSELGITWPIPTTFASQLAGTCHYGFAHGVAGIGYFLLAAAHATETSRFFYLAREAGETLCRAGQLDTDGAAWWAAGPTDRTRLPHWCSGSSGVGTFLLRLYAVTGEQHFGDLAAAAAKASYRARFQSGPAACHGLAGDGQFLLDAAAVFGDRTYQQWAEDLVPLLAARSCVRDGLALAADETGRTVVADYNVGLAGVVDFLHRLRHGGPRPFMADELLGLELHTEKTHEGAARC</sequence>
<comment type="caution">
    <text evidence="8">The sequence shown here is derived from an EMBL/GenBank/DDBJ whole genome shotgun (WGS) entry which is preliminary data.</text>
</comment>
<protein>
    <recommendedName>
        <fullName evidence="1">non-specific serine/threonine protein kinase</fullName>
        <ecNumber evidence="1">2.7.11.1</ecNumber>
    </recommendedName>
</protein>
<dbReference type="PANTHER" id="PTHR43289:SF6">
    <property type="entry name" value="SERINE_THREONINE-PROTEIN KINASE NEKL-3"/>
    <property type="match status" value="1"/>
</dbReference>
<keyword evidence="3" id="KW-0808">Transferase</keyword>
<dbReference type="PRINTS" id="PR01950">
    <property type="entry name" value="LANCSUPER"/>
</dbReference>
<evidence type="ECO:0000313" key="8">
    <source>
        <dbReference type="EMBL" id="MFC3764937.1"/>
    </source>
</evidence>
<dbReference type="SMART" id="SM01260">
    <property type="entry name" value="LANC_like"/>
    <property type="match status" value="1"/>
</dbReference>
<keyword evidence="4" id="KW-0547">Nucleotide-binding</keyword>
<evidence type="ECO:0000256" key="6">
    <source>
        <dbReference type="ARBA" id="ARBA00022840"/>
    </source>
</evidence>
<dbReference type="SUPFAM" id="SSF158745">
    <property type="entry name" value="LanC-like"/>
    <property type="match status" value="1"/>
</dbReference>
<dbReference type="InterPro" id="IPR000719">
    <property type="entry name" value="Prot_kinase_dom"/>
</dbReference>
<feature type="domain" description="Protein kinase" evidence="7">
    <location>
        <begin position="215"/>
        <end position="482"/>
    </location>
</feature>
<dbReference type="Proteomes" id="UP001595699">
    <property type="component" value="Unassembled WGS sequence"/>
</dbReference>
<dbReference type="EMBL" id="JBHRZH010000036">
    <property type="protein sequence ID" value="MFC3764937.1"/>
    <property type="molecule type" value="Genomic_DNA"/>
</dbReference>
<dbReference type="RefSeq" id="WP_205119339.1">
    <property type="nucleotide sequence ID" value="NZ_JAFBCM010000001.1"/>
</dbReference>
<dbReference type="Gene3D" id="3.30.200.20">
    <property type="entry name" value="Phosphorylase Kinase, domain 1"/>
    <property type="match status" value="1"/>
</dbReference>
<evidence type="ECO:0000256" key="4">
    <source>
        <dbReference type="ARBA" id="ARBA00022741"/>
    </source>
</evidence>
<dbReference type="Pfam" id="PF00069">
    <property type="entry name" value="Pkinase"/>
    <property type="match status" value="1"/>
</dbReference>
<dbReference type="EC" id="2.7.11.1" evidence="1"/>